<gene>
    <name evidence="2" type="ORF">F7Q92_15250</name>
</gene>
<organism evidence="2 3">
    <name type="scientific">Ideonella dechloratans</name>
    <dbReference type="NCBI Taxonomy" id="36863"/>
    <lineage>
        <taxon>Bacteria</taxon>
        <taxon>Pseudomonadati</taxon>
        <taxon>Pseudomonadota</taxon>
        <taxon>Betaproteobacteria</taxon>
        <taxon>Burkholderiales</taxon>
        <taxon>Sphaerotilaceae</taxon>
        <taxon>Ideonella</taxon>
    </lineage>
</organism>
<keyword evidence="3" id="KW-1185">Reference proteome</keyword>
<name>A0A643F8W2_IDEDE</name>
<dbReference type="AlphaFoldDB" id="A0A643F8W2"/>
<dbReference type="EMBL" id="VZPB01000040">
    <property type="protein sequence ID" value="KAB0579041.1"/>
    <property type="molecule type" value="Genomic_DNA"/>
</dbReference>
<sequence length="237" mass="26757">MSTELTTQSVDISTYQLRRKMLGHLAQAQELEHKFLAASRDVVKEASTRLTDHYSELIQREMPRWSSYQVDKFARYTSIASDVLMSWQRSYEALSQARAEDAQAAEVVDKAKKAKSETSNWIGMAAKGREDDYRRASALLKNAEDQAQQCASRLKGATQAATAAAERLLEDCMAKSVQLAKATDYPVAQFTRTVLIDATKRAEQLTLVHLQEQRAIHLEMQRDLDTLRQLVGDEHGH</sequence>
<accession>A0A643F8W2</accession>
<comment type="caution">
    <text evidence="2">The sequence shown here is derived from an EMBL/GenBank/DDBJ whole genome shotgun (WGS) entry which is preliminary data.</text>
</comment>
<keyword evidence="1" id="KW-0175">Coiled coil</keyword>
<dbReference type="Proteomes" id="UP000430120">
    <property type="component" value="Unassembled WGS sequence"/>
</dbReference>
<feature type="coiled-coil region" evidence="1">
    <location>
        <begin position="126"/>
        <end position="160"/>
    </location>
</feature>
<evidence type="ECO:0000256" key="1">
    <source>
        <dbReference type="SAM" id="Coils"/>
    </source>
</evidence>
<evidence type="ECO:0000313" key="3">
    <source>
        <dbReference type="Proteomes" id="UP000430120"/>
    </source>
</evidence>
<proteinExistence type="predicted"/>
<protein>
    <submittedName>
        <fullName evidence="2">Uncharacterized protein</fullName>
    </submittedName>
</protein>
<dbReference type="RefSeq" id="WP_151124955.1">
    <property type="nucleotide sequence ID" value="NZ_VZPB01000040.1"/>
</dbReference>
<evidence type="ECO:0000313" key="2">
    <source>
        <dbReference type="EMBL" id="KAB0579041.1"/>
    </source>
</evidence>
<reference evidence="2 3" key="1">
    <citation type="submission" date="2019-09" db="EMBL/GenBank/DDBJ databases">
        <title>Draft genome sequences of 48 bacterial type strains from the CCUG.</title>
        <authorList>
            <person name="Tunovic T."/>
            <person name="Pineiro-Iglesias B."/>
            <person name="Unosson C."/>
            <person name="Inganas E."/>
            <person name="Ohlen M."/>
            <person name="Cardew S."/>
            <person name="Jensie-Markopoulos S."/>
            <person name="Salva-Serra F."/>
            <person name="Jaen-Luchoro D."/>
            <person name="Karlsson R."/>
            <person name="Svensson-Stadler L."/>
            <person name="Chun J."/>
            <person name="Moore E."/>
        </authorList>
    </citation>
    <scope>NUCLEOTIDE SEQUENCE [LARGE SCALE GENOMIC DNA]</scope>
    <source>
        <strain evidence="2 3">CCUG 30977</strain>
    </source>
</reference>